<dbReference type="EMBL" id="JANRMS010001369">
    <property type="protein sequence ID" value="KAJ3528768.1"/>
    <property type="molecule type" value="Genomic_DNA"/>
</dbReference>
<accession>A0ACC1RZ84</accession>
<evidence type="ECO:0000313" key="2">
    <source>
        <dbReference type="Proteomes" id="UP001148629"/>
    </source>
</evidence>
<proteinExistence type="predicted"/>
<name>A0ACC1RZ84_9HYPO</name>
<gene>
    <name evidence="1" type="ORF">NM208_g10056</name>
</gene>
<sequence length="73" mass="7745">MLSKTFVLIAGLVGLVAASPYKPECDSQTLCIDGINDCGVKWGGCYDTCSPQLSPTPPPCTSTEAPYPEITEY</sequence>
<comment type="caution">
    <text evidence="1">The sequence shown here is derived from an EMBL/GenBank/DDBJ whole genome shotgun (WGS) entry which is preliminary data.</text>
</comment>
<keyword evidence="2" id="KW-1185">Reference proteome</keyword>
<dbReference type="Proteomes" id="UP001148629">
    <property type="component" value="Unassembled WGS sequence"/>
</dbReference>
<protein>
    <submittedName>
        <fullName evidence="1">Uncharacterized protein</fullName>
    </submittedName>
</protein>
<evidence type="ECO:0000313" key="1">
    <source>
        <dbReference type="EMBL" id="KAJ3528768.1"/>
    </source>
</evidence>
<reference evidence="1" key="1">
    <citation type="submission" date="2022-08" db="EMBL/GenBank/DDBJ databases">
        <title>Genome Sequence of Fusarium decemcellulare.</title>
        <authorList>
            <person name="Buettner E."/>
        </authorList>
    </citation>
    <scope>NUCLEOTIDE SEQUENCE</scope>
    <source>
        <strain evidence="1">Babe19</strain>
    </source>
</reference>
<organism evidence="1 2">
    <name type="scientific">Fusarium decemcellulare</name>
    <dbReference type="NCBI Taxonomy" id="57161"/>
    <lineage>
        <taxon>Eukaryota</taxon>
        <taxon>Fungi</taxon>
        <taxon>Dikarya</taxon>
        <taxon>Ascomycota</taxon>
        <taxon>Pezizomycotina</taxon>
        <taxon>Sordariomycetes</taxon>
        <taxon>Hypocreomycetidae</taxon>
        <taxon>Hypocreales</taxon>
        <taxon>Nectriaceae</taxon>
        <taxon>Fusarium</taxon>
        <taxon>Fusarium decemcellulare species complex</taxon>
    </lineage>
</organism>